<reference evidence="2 3" key="1">
    <citation type="submission" date="2020-05" db="EMBL/GenBank/DDBJ databases">
        <title>Ramlibacter rhizophilus sp. nov., isolated from rhizosphere soil of national flower Mugunghwa from South Korea.</title>
        <authorList>
            <person name="Zheng-Fei Y."/>
            <person name="Huan T."/>
        </authorList>
    </citation>
    <scope>NUCLEOTIDE SEQUENCE [LARGE SCALE GENOMIC DNA]</scope>
    <source>
        <strain evidence="2 3">H242</strain>
    </source>
</reference>
<name>A0ABX6P1V0_9BURK</name>
<evidence type="ECO:0000256" key="1">
    <source>
        <dbReference type="SAM" id="MobiDB-lite"/>
    </source>
</evidence>
<evidence type="ECO:0000313" key="2">
    <source>
        <dbReference type="EMBL" id="QJW84042.1"/>
    </source>
</evidence>
<dbReference type="Gene3D" id="2.20.130.30">
    <property type="entry name" value="Protein of unknown function DUF2782"/>
    <property type="match status" value="1"/>
</dbReference>
<proteinExistence type="predicted"/>
<protein>
    <recommendedName>
        <fullName evidence="4">DUF2382 domain-containing protein</fullName>
    </recommendedName>
</protein>
<sequence>MREPAGEPRKNQKIERIVLEDGGNRIEELRVGGETQSVTVQPKAPVPPYEILPNDGARSRPTDRREGLSGGGGQRVWNVLAF</sequence>
<accession>A0ABX6P1V0</accession>
<keyword evidence="3" id="KW-1185">Reference proteome</keyword>
<dbReference type="Proteomes" id="UP000500826">
    <property type="component" value="Chromosome"/>
</dbReference>
<evidence type="ECO:0008006" key="4">
    <source>
        <dbReference type="Google" id="ProtNLM"/>
    </source>
</evidence>
<gene>
    <name evidence="2" type="ORF">HK414_09250</name>
</gene>
<evidence type="ECO:0000313" key="3">
    <source>
        <dbReference type="Proteomes" id="UP000500826"/>
    </source>
</evidence>
<feature type="compositionally biased region" description="Basic and acidic residues" evidence="1">
    <location>
        <begin position="57"/>
        <end position="67"/>
    </location>
</feature>
<feature type="region of interest" description="Disordered" evidence="1">
    <location>
        <begin position="34"/>
        <end position="72"/>
    </location>
</feature>
<organism evidence="2 3">
    <name type="scientific">Ramlibacter terrae</name>
    <dbReference type="NCBI Taxonomy" id="2732511"/>
    <lineage>
        <taxon>Bacteria</taxon>
        <taxon>Pseudomonadati</taxon>
        <taxon>Pseudomonadota</taxon>
        <taxon>Betaproteobacteria</taxon>
        <taxon>Burkholderiales</taxon>
        <taxon>Comamonadaceae</taxon>
        <taxon>Ramlibacter</taxon>
    </lineage>
</organism>
<dbReference type="EMBL" id="CP053418">
    <property type="protein sequence ID" value="QJW84042.1"/>
    <property type="molecule type" value="Genomic_DNA"/>
</dbReference>